<feature type="compositionally biased region" description="Polar residues" evidence="1">
    <location>
        <begin position="1"/>
        <end position="17"/>
    </location>
</feature>
<evidence type="ECO:0000313" key="2">
    <source>
        <dbReference type="EMBL" id="PRQ46231.1"/>
    </source>
</evidence>
<gene>
    <name evidence="2" type="ORF">RchiOBHm_Chr2g0086811</name>
</gene>
<dbReference type="EMBL" id="PDCK01000040">
    <property type="protein sequence ID" value="PRQ46231.1"/>
    <property type="molecule type" value="Genomic_DNA"/>
</dbReference>
<dbReference type="Pfam" id="PF21529">
    <property type="entry name" value="GLV1-2"/>
    <property type="match status" value="1"/>
</dbReference>
<dbReference type="InterPro" id="IPR049306">
    <property type="entry name" value="GLV1-2"/>
</dbReference>
<proteinExistence type="predicted"/>
<evidence type="ECO:0000313" key="3">
    <source>
        <dbReference type="Proteomes" id="UP000238479"/>
    </source>
</evidence>
<feature type="compositionally biased region" description="Low complexity" evidence="1">
    <location>
        <begin position="42"/>
        <end position="53"/>
    </location>
</feature>
<dbReference type="OMA" id="HPKAESS"/>
<sequence length="117" mass="12661">MWGDSTVLTPKSESTAASGVLSKDCGRDDRCLSSGSSRKLITVTSSTTTTSTTKNEKNIVGRNVGHPKAESSSATNSDKHHEEEKEEVAATGHQYPDPIDMTEMDYSPARRKPPIHN</sequence>
<dbReference type="Gramene" id="PRQ46231">
    <property type="protein sequence ID" value="PRQ46231"/>
    <property type="gene ID" value="RchiOBHm_Chr2g0086811"/>
</dbReference>
<reference evidence="2 3" key="1">
    <citation type="journal article" date="2018" name="Nat. Genet.">
        <title>The Rosa genome provides new insights in the design of modern roses.</title>
        <authorList>
            <person name="Bendahmane M."/>
        </authorList>
    </citation>
    <scope>NUCLEOTIDE SEQUENCE [LARGE SCALE GENOMIC DNA]</scope>
    <source>
        <strain evidence="3">cv. Old Blush</strain>
    </source>
</reference>
<comment type="caution">
    <text evidence="2">The sequence shown here is derived from an EMBL/GenBank/DDBJ whole genome shotgun (WGS) entry which is preliminary data.</text>
</comment>
<keyword evidence="3" id="KW-1185">Reference proteome</keyword>
<accession>A0A2P6RIJ4</accession>
<feature type="region of interest" description="Disordered" evidence="1">
    <location>
        <begin position="1"/>
        <end position="117"/>
    </location>
</feature>
<dbReference type="Proteomes" id="UP000238479">
    <property type="component" value="Chromosome 2"/>
</dbReference>
<dbReference type="AlphaFoldDB" id="A0A2P6RIJ4"/>
<organism evidence="2 3">
    <name type="scientific">Rosa chinensis</name>
    <name type="common">China rose</name>
    <dbReference type="NCBI Taxonomy" id="74649"/>
    <lineage>
        <taxon>Eukaryota</taxon>
        <taxon>Viridiplantae</taxon>
        <taxon>Streptophyta</taxon>
        <taxon>Embryophyta</taxon>
        <taxon>Tracheophyta</taxon>
        <taxon>Spermatophyta</taxon>
        <taxon>Magnoliopsida</taxon>
        <taxon>eudicotyledons</taxon>
        <taxon>Gunneridae</taxon>
        <taxon>Pentapetalae</taxon>
        <taxon>rosids</taxon>
        <taxon>fabids</taxon>
        <taxon>Rosales</taxon>
        <taxon>Rosaceae</taxon>
        <taxon>Rosoideae</taxon>
        <taxon>Rosoideae incertae sedis</taxon>
        <taxon>Rosa</taxon>
    </lineage>
</organism>
<protein>
    <submittedName>
        <fullName evidence="2">Uncharacterized protein</fullName>
    </submittedName>
</protein>
<evidence type="ECO:0000256" key="1">
    <source>
        <dbReference type="SAM" id="MobiDB-lite"/>
    </source>
</evidence>
<name>A0A2P6RIJ4_ROSCH</name>